<evidence type="ECO:0000313" key="4">
    <source>
        <dbReference type="Proteomes" id="UP000800035"/>
    </source>
</evidence>
<evidence type="ECO:0000313" key="2">
    <source>
        <dbReference type="EMBL" id="KAF1948895.1"/>
    </source>
</evidence>
<dbReference type="EMBL" id="ML977046">
    <property type="protein sequence ID" value="KAF1948895.1"/>
    <property type="molecule type" value="Genomic_DNA"/>
</dbReference>
<dbReference type="Gene3D" id="3.30.429.10">
    <property type="entry name" value="Macrophage Migration Inhibitory Factor"/>
    <property type="match status" value="1"/>
</dbReference>
<dbReference type="OrthoDB" id="9981319at2759"/>
<dbReference type="Pfam" id="PF14832">
    <property type="entry name" value="Tautomerase_3"/>
    <property type="match status" value="1"/>
</dbReference>
<dbReference type="AlphaFoldDB" id="A0A6A5T7H2"/>
<gene>
    <name evidence="3" type="ORF">CC80DRAFT_426068</name>
    <name evidence="2" type="ORF">CC80DRAFT_430516</name>
</gene>
<evidence type="ECO:0000259" key="1">
    <source>
        <dbReference type="Pfam" id="PF14832"/>
    </source>
</evidence>
<protein>
    <recommendedName>
        <fullName evidence="1">Tautomerase cis-CaaD-like domain-containing protein</fullName>
    </recommendedName>
</protein>
<sequence length="163" mass="18450">MPHYEIFHTTPLARSQRTQLASAITNLYCTTFSAPSIFVNITFHYYDAEKAEEKGHVKHTNSISAHLRPRENSRPKYLDIINSLSNLWNDIVKPEEPGWLFDPKALDKVFIMGDIDAGVEQGFVLPVAGPDGDGKWLEDNMEAFKRRADAGDESMRRLVEDVG</sequence>
<dbReference type="InterPro" id="IPR014347">
    <property type="entry name" value="Tautomerase/MIF_sf"/>
</dbReference>
<dbReference type="InterPro" id="IPR028116">
    <property type="entry name" value="Cis-CaaD-like"/>
</dbReference>
<dbReference type="EMBL" id="ML977022">
    <property type="protein sequence ID" value="KAF1950862.1"/>
    <property type="molecule type" value="Genomic_DNA"/>
</dbReference>
<organism evidence="2 4">
    <name type="scientific">Byssothecium circinans</name>
    <dbReference type="NCBI Taxonomy" id="147558"/>
    <lineage>
        <taxon>Eukaryota</taxon>
        <taxon>Fungi</taxon>
        <taxon>Dikarya</taxon>
        <taxon>Ascomycota</taxon>
        <taxon>Pezizomycotina</taxon>
        <taxon>Dothideomycetes</taxon>
        <taxon>Pleosporomycetidae</taxon>
        <taxon>Pleosporales</taxon>
        <taxon>Massarineae</taxon>
        <taxon>Massarinaceae</taxon>
        <taxon>Byssothecium</taxon>
    </lineage>
</organism>
<name>A0A6A5T7H2_9PLEO</name>
<proteinExistence type="predicted"/>
<reference evidence="2" key="1">
    <citation type="journal article" date="2020" name="Stud. Mycol.">
        <title>101 Dothideomycetes genomes: a test case for predicting lifestyles and emergence of pathogens.</title>
        <authorList>
            <person name="Haridas S."/>
            <person name="Albert R."/>
            <person name="Binder M."/>
            <person name="Bloem J."/>
            <person name="Labutti K."/>
            <person name="Salamov A."/>
            <person name="Andreopoulos B."/>
            <person name="Baker S."/>
            <person name="Barry K."/>
            <person name="Bills G."/>
            <person name="Bluhm B."/>
            <person name="Cannon C."/>
            <person name="Castanera R."/>
            <person name="Culley D."/>
            <person name="Daum C."/>
            <person name="Ezra D."/>
            <person name="Gonzalez J."/>
            <person name="Henrissat B."/>
            <person name="Kuo A."/>
            <person name="Liang C."/>
            <person name="Lipzen A."/>
            <person name="Lutzoni F."/>
            <person name="Magnuson J."/>
            <person name="Mondo S."/>
            <person name="Nolan M."/>
            <person name="Ohm R."/>
            <person name="Pangilinan J."/>
            <person name="Park H.-J."/>
            <person name="Ramirez L."/>
            <person name="Alfaro M."/>
            <person name="Sun H."/>
            <person name="Tritt A."/>
            <person name="Yoshinaga Y."/>
            <person name="Zwiers L.-H."/>
            <person name="Turgeon B."/>
            <person name="Goodwin S."/>
            <person name="Spatafora J."/>
            <person name="Crous P."/>
            <person name="Grigoriev I."/>
        </authorList>
    </citation>
    <scope>NUCLEOTIDE SEQUENCE</scope>
    <source>
        <strain evidence="2">CBS 675.92</strain>
    </source>
</reference>
<evidence type="ECO:0000313" key="3">
    <source>
        <dbReference type="EMBL" id="KAF1950862.1"/>
    </source>
</evidence>
<dbReference type="Proteomes" id="UP000800035">
    <property type="component" value="Unassembled WGS sequence"/>
</dbReference>
<keyword evidence="4" id="KW-1185">Reference proteome</keyword>
<feature type="domain" description="Tautomerase cis-CaaD-like" evidence="1">
    <location>
        <begin position="1"/>
        <end position="140"/>
    </location>
</feature>
<accession>A0A6A5T7H2</accession>